<organism evidence="2 3">
    <name type="scientific">Mycena sanguinolenta</name>
    <dbReference type="NCBI Taxonomy" id="230812"/>
    <lineage>
        <taxon>Eukaryota</taxon>
        <taxon>Fungi</taxon>
        <taxon>Dikarya</taxon>
        <taxon>Basidiomycota</taxon>
        <taxon>Agaricomycotina</taxon>
        <taxon>Agaricomycetes</taxon>
        <taxon>Agaricomycetidae</taxon>
        <taxon>Agaricales</taxon>
        <taxon>Marasmiineae</taxon>
        <taxon>Mycenaceae</taxon>
        <taxon>Mycena</taxon>
    </lineage>
</organism>
<keyword evidence="3" id="KW-1185">Reference proteome</keyword>
<feature type="transmembrane region" description="Helical" evidence="1">
    <location>
        <begin position="147"/>
        <end position="166"/>
    </location>
</feature>
<keyword evidence="1" id="KW-0472">Membrane</keyword>
<name>A0A8H6ZAX3_9AGAR</name>
<feature type="transmembrane region" description="Helical" evidence="1">
    <location>
        <begin position="32"/>
        <end position="53"/>
    </location>
</feature>
<feature type="transmembrane region" description="Helical" evidence="1">
    <location>
        <begin position="186"/>
        <end position="211"/>
    </location>
</feature>
<feature type="transmembrane region" description="Helical" evidence="1">
    <location>
        <begin position="273"/>
        <end position="291"/>
    </location>
</feature>
<reference evidence="2" key="1">
    <citation type="submission" date="2020-05" db="EMBL/GenBank/DDBJ databases">
        <title>Mycena genomes resolve the evolution of fungal bioluminescence.</title>
        <authorList>
            <person name="Tsai I.J."/>
        </authorList>
    </citation>
    <scope>NUCLEOTIDE SEQUENCE</scope>
    <source>
        <strain evidence="2">160909Yilan</strain>
    </source>
</reference>
<keyword evidence="1" id="KW-0812">Transmembrane</keyword>
<dbReference type="Proteomes" id="UP000623467">
    <property type="component" value="Unassembled WGS sequence"/>
</dbReference>
<sequence length="352" mass="39031">MSSDSGATSPSAVLSDIDVILVHFGYDIMHKVVLSISESAYGIFFALAVYSIFRKGLRSPAAIGMLGVVVYLYASSVAQWAFDIVIALKGIYYLLMVPNTPLPDRPELASTKLLVLGLPVETLFVFNMILGDAVVVWRTWVLYYHRILAVSIPSLILFMSFVLAIMDTVCTSHDDGVPIPGICDYTSFLTWTLSVATNVTCTILVGLKAWQHRKMMRGLDKLPGKRVSTEKVLSLLVESGFIYSLLWLTQLIVFLPFPSTSPAFYAYAVFKGMGNQMAGMYPTIIIVIVNFRRTFWEEESPTAIANTLSTINPSGMSDTFKIHWTGNDAHLRNAIDIHREKFARSSSVNSEV</sequence>
<evidence type="ECO:0000313" key="2">
    <source>
        <dbReference type="EMBL" id="KAF7374047.1"/>
    </source>
</evidence>
<feature type="transmembrane region" description="Helical" evidence="1">
    <location>
        <begin position="65"/>
        <end position="93"/>
    </location>
</feature>
<accession>A0A8H6ZAX3</accession>
<feature type="transmembrane region" description="Helical" evidence="1">
    <location>
        <begin position="113"/>
        <end position="135"/>
    </location>
</feature>
<evidence type="ECO:0000313" key="3">
    <source>
        <dbReference type="Proteomes" id="UP000623467"/>
    </source>
</evidence>
<protein>
    <submittedName>
        <fullName evidence="2">Uncharacterized protein</fullName>
    </submittedName>
</protein>
<gene>
    <name evidence="2" type="ORF">MSAN_00285500</name>
</gene>
<proteinExistence type="predicted"/>
<keyword evidence="1" id="KW-1133">Transmembrane helix</keyword>
<comment type="caution">
    <text evidence="2">The sequence shown here is derived from an EMBL/GenBank/DDBJ whole genome shotgun (WGS) entry which is preliminary data.</text>
</comment>
<feature type="transmembrane region" description="Helical" evidence="1">
    <location>
        <begin position="232"/>
        <end position="253"/>
    </location>
</feature>
<dbReference type="OrthoDB" id="2744793at2759"/>
<dbReference type="EMBL" id="JACAZH010000002">
    <property type="protein sequence ID" value="KAF7374047.1"/>
    <property type="molecule type" value="Genomic_DNA"/>
</dbReference>
<dbReference type="AlphaFoldDB" id="A0A8H6ZAX3"/>
<evidence type="ECO:0000256" key="1">
    <source>
        <dbReference type="SAM" id="Phobius"/>
    </source>
</evidence>